<reference evidence="2 3" key="1">
    <citation type="journal article" date="2018" name="Mol. Biol. Evol.">
        <title>Broad Genomic Sampling Reveals a Smut Pathogenic Ancestry of the Fungal Clade Ustilaginomycotina.</title>
        <authorList>
            <person name="Kijpornyongpan T."/>
            <person name="Mondo S.J."/>
            <person name="Barry K."/>
            <person name="Sandor L."/>
            <person name="Lee J."/>
            <person name="Lipzen A."/>
            <person name="Pangilinan J."/>
            <person name="LaButti K."/>
            <person name="Hainaut M."/>
            <person name="Henrissat B."/>
            <person name="Grigoriev I.V."/>
            <person name="Spatafora J.W."/>
            <person name="Aime M.C."/>
        </authorList>
    </citation>
    <scope>NUCLEOTIDE SEQUENCE [LARGE SCALE GENOMIC DNA]</scope>
    <source>
        <strain evidence="2 3">MCA 5214</strain>
    </source>
</reference>
<organism evidence="2 3">
    <name type="scientific">Jaminaea rosea</name>
    <dbReference type="NCBI Taxonomy" id="1569628"/>
    <lineage>
        <taxon>Eukaryota</taxon>
        <taxon>Fungi</taxon>
        <taxon>Dikarya</taxon>
        <taxon>Basidiomycota</taxon>
        <taxon>Ustilaginomycotina</taxon>
        <taxon>Exobasidiomycetes</taxon>
        <taxon>Microstromatales</taxon>
        <taxon>Microstromatales incertae sedis</taxon>
        <taxon>Jaminaea</taxon>
    </lineage>
</organism>
<dbReference type="GO" id="GO:0032259">
    <property type="term" value="P:methylation"/>
    <property type="evidence" value="ECO:0007669"/>
    <property type="project" value="UniProtKB-KW"/>
</dbReference>
<evidence type="ECO:0000313" key="2">
    <source>
        <dbReference type="EMBL" id="PWN26496.1"/>
    </source>
</evidence>
<dbReference type="STRING" id="1569628.A0A316UMH4"/>
<keyword evidence="3" id="KW-1185">Reference proteome</keyword>
<dbReference type="Proteomes" id="UP000245884">
    <property type="component" value="Unassembled WGS sequence"/>
</dbReference>
<accession>A0A316UMH4</accession>
<dbReference type="RefSeq" id="XP_025361108.1">
    <property type="nucleotide sequence ID" value="XM_025507806.1"/>
</dbReference>
<dbReference type="FunFam" id="3.40.50.150:FF:000554">
    <property type="entry name" value="Cation-transporting ATPase"/>
    <property type="match status" value="1"/>
</dbReference>
<proteinExistence type="inferred from homology"/>
<dbReference type="EMBL" id="KZ819671">
    <property type="protein sequence ID" value="PWN26496.1"/>
    <property type="molecule type" value="Genomic_DNA"/>
</dbReference>
<dbReference type="SUPFAM" id="SSF53335">
    <property type="entry name" value="S-adenosyl-L-methionine-dependent methyltransferases"/>
    <property type="match status" value="1"/>
</dbReference>
<dbReference type="AlphaFoldDB" id="A0A316UMH4"/>
<dbReference type="PANTHER" id="PTHR43832:SF1">
    <property type="entry name" value="S-ADENOSYL-L-METHIONINE-DEPENDENT METHYLTRANSFERASES SUPERFAMILY PROTEIN"/>
    <property type="match status" value="1"/>
</dbReference>
<dbReference type="PANTHER" id="PTHR43832">
    <property type="match status" value="1"/>
</dbReference>
<evidence type="ECO:0000256" key="1">
    <source>
        <dbReference type="ARBA" id="ARBA00010815"/>
    </source>
</evidence>
<dbReference type="OrthoDB" id="506498at2759"/>
<protein>
    <submittedName>
        <fullName evidence="2">S-adenosyl-L-methionine-dependent methyltransferase</fullName>
    </submittedName>
</protein>
<keyword evidence="2" id="KW-0808">Transferase</keyword>
<gene>
    <name evidence="2" type="ORF">BDZ90DRAFT_253884</name>
</gene>
<dbReference type="GeneID" id="37029629"/>
<sequence length="352" mass="40549">MDYAYAALDRGIIPDFALRRAIRALNQQRIASLSTGTFGGDVEKKNAYIESLKTNEIAIETDTANKQHYEVDTDFMLSCLGKRAKYSCCLYETGKETLDEAEEAMLASYCEKAQLVDGQDILDLGCGWGSLCLYLAEKYPGSRVKALSNSKTQKLYIDQTAKERGLKNLEVFTGDVKLYDFPANLRFDRILSIEMFEHMKNYSLLFSKVSTWLRDSSSLLFIHIFCHRTMPYHFEQDDGWMAQNFFSGGTMPCHDLFLHFQQDVVLERLWWVNGRHYAQTCEDWLKKQDKNNMGGKAVQALREDAVKKGSEAIEGEKTFYRFRVFYLACAEFFATNKGEEWGVGHYLFRKRA</sequence>
<evidence type="ECO:0000313" key="3">
    <source>
        <dbReference type="Proteomes" id="UP000245884"/>
    </source>
</evidence>
<dbReference type="InterPro" id="IPR029063">
    <property type="entry name" value="SAM-dependent_MTases_sf"/>
</dbReference>
<dbReference type="GO" id="GO:0008168">
    <property type="term" value="F:methyltransferase activity"/>
    <property type="evidence" value="ECO:0007669"/>
    <property type="project" value="UniProtKB-KW"/>
</dbReference>
<comment type="similarity">
    <text evidence="1">Belongs to the CFA/CMAS family.</text>
</comment>
<name>A0A316UMH4_9BASI</name>
<dbReference type="CDD" id="cd02440">
    <property type="entry name" value="AdoMet_MTases"/>
    <property type="match status" value="1"/>
</dbReference>
<dbReference type="Pfam" id="PF02353">
    <property type="entry name" value="CMAS"/>
    <property type="match status" value="1"/>
</dbReference>
<keyword evidence="2" id="KW-0489">Methyltransferase</keyword>
<dbReference type="Gene3D" id="3.40.50.150">
    <property type="entry name" value="Vaccinia Virus protein VP39"/>
    <property type="match status" value="1"/>
</dbReference>